<keyword evidence="1" id="KW-1133">Transmembrane helix</keyword>
<proteinExistence type="predicted"/>
<dbReference type="EMBL" id="JAUHHV010000010">
    <property type="protein sequence ID" value="KAK1410181.1"/>
    <property type="molecule type" value="Genomic_DNA"/>
</dbReference>
<protein>
    <submittedName>
        <fullName evidence="2">Uncharacterized protein</fullName>
    </submittedName>
</protein>
<sequence length="190" mass="21464">MMSEHYTNVNNQNASRSVPPVYDPPGQISVKFNANVAASSLQTFQPSAPDGRSQAVQVHLMMLMLRLVHVMYAADKMHHKNWDYDIHLLAWSACVLYGYAVFVPITLYIVLSTYLHLWVLFNYYAYMVTPCLSSFQQWWVVVGVAGFMSAMFVASNLRNHIVSAEPGADNQVYEVFLTAVGTKQVILKVH</sequence>
<feature type="transmembrane region" description="Helical" evidence="1">
    <location>
        <begin position="135"/>
        <end position="154"/>
    </location>
</feature>
<reference evidence="2" key="1">
    <citation type="journal article" date="2023" name="bioRxiv">
        <title>Improved chromosome-level genome assembly for marigold (Tagetes erecta).</title>
        <authorList>
            <person name="Jiang F."/>
            <person name="Yuan L."/>
            <person name="Wang S."/>
            <person name="Wang H."/>
            <person name="Xu D."/>
            <person name="Wang A."/>
            <person name="Fan W."/>
        </authorList>
    </citation>
    <scope>NUCLEOTIDE SEQUENCE</scope>
    <source>
        <strain evidence="2">WSJ</strain>
        <tissue evidence="2">Leaf</tissue>
    </source>
</reference>
<evidence type="ECO:0000256" key="1">
    <source>
        <dbReference type="SAM" id="Phobius"/>
    </source>
</evidence>
<evidence type="ECO:0000313" key="3">
    <source>
        <dbReference type="Proteomes" id="UP001229421"/>
    </source>
</evidence>
<evidence type="ECO:0000313" key="2">
    <source>
        <dbReference type="EMBL" id="KAK1410181.1"/>
    </source>
</evidence>
<name>A0AAD8JV63_TARER</name>
<dbReference type="Proteomes" id="UP001229421">
    <property type="component" value="Unassembled WGS sequence"/>
</dbReference>
<keyword evidence="1" id="KW-0812">Transmembrane</keyword>
<organism evidence="2 3">
    <name type="scientific">Tagetes erecta</name>
    <name type="common">African marigold</name>
    <dbReference type="NCBI Taxonomy" id="13708"/>
    <lineage>
        <taxon>Eukaryota</taxon>
        <taxon>Viridiplantae</taxon>
        <taxon>Streptophyta</taxon>
        <taxon>Embryophyta</taxon>
        <taxon>Tracheophyta</taxon>
        <taxon>Spermatophyta</taxon>
        <taxon>Magnoliopsida</taxon>
        <taxon>eudicotyledons</taxon>
        <taxon>Gunneridae</taxon>
        <taxon>Pentapetalae</taxon>
        <taxon>asterids</taxon>
        <taxon>campanulids</taxon>
        <taxon>Asterales</taxon>
        <taxon>Asteraceae</taxon>
        <taxon>Asteroideae</taxon>
        <taxon>Heliantheae alliance</taxon>
        <taxon>Tageteae</taxon>
        <taxon>Tagetes</taxon>
    </lineage>
</organism>
<accession>A0AAD8JV63</accession>
<gene>
    <name evidence="2" type="ORF">QVD17_36716</name>
</gene>
<keyword evidence="1" id="KW-0472">Membrane</keyword>
<dbReference type="AlphaFoldDB" id="A0AAD8JV63"/>
<keyword evidence="3" id="KW-1185">Reference proteome</keyword>
<comment type="caution">
    <text evidence="2">The sequence shown here is derived from an EMBL/GenBank/DDBJ whole genome shotgun (WGS) entry which is preliminary data.</text>
</comment>
<feature type="transmembrane region" description="Helical" evidence="1">
    <location>
        <begin position="86"/>
        <end position="115"/>
    </location>
</feature>